<evidence type="ECO:0000313" key="2">
    <source>
        <dbReference type="Proteomes" id="UP000249057"/>
    </source>
</evidence>
<keyword evidence="2" id="KW-1185">Reference proteome</keyword>
<reference evidence="1" key="1">
    <citation type="submission" date="2018-02" db="EMBL/GenBank/DDBJ databases">
        <title>The genomes of Aspergillus section Nigri reveals drivers in fungal speciation.</title>
        <authorList>
            <consortium name="DOE Joint Genome Institute"/>
            <person name="Vesth T.C."/>
            <person name="Nybo J."/>
            <person name="Theobald S."/>
            <person name="Brandl J."/>
            <person name="Frisvad J.C."/>
            <person name="Nielsen K.F."/>
            <person name="Lyhne E.K."/>
            <person name="Kogle M.E."/>
            <person name="Kuo A."/>
            <person name="Riley R."/>
            <person name="Clum A."/>
            <person name="Nolan M."/>
            <person name="Lipzen A."/>
            <person name="Salamov A."/>
            <person name="Henrissat B."/>
            <person name="Wiebenga A."/>
            <person name="De vries R.P."/>
            <person name="Grigoriev I.V."/>
            <person name="Mortensen U.H."/>
            <person name="Andersen M.R."/>
            <person name="Baker S.E."/>
        </authorList>
    </citation>
    <scope>NUCLEOTIDE SEQUENCE</scope>
    <source>
        <strain evidence="1">CBS 621.78</strain>
    </source>
</reference>
<dbReference type="EMBL" id="KZ825310">
    <property type="protein sequence ID" value="RAH51550.1"/>
    <property type="molecule type" value="Genomic_DNA"/>
</dbReference>
<name>A0ACD1GQU0_9EURO</name>
<protein>
    <submittedName>
        <fullName evidence="1">Uncharacterized protein</fullName>
    </submittedName>
</protein>
<dbReference type="Proteomes" id="UP000249057">
    <property type="component" value="Unassembled WGS sequence"/>
</dbReference>
<gene>
    <name evidence="1" type="ORF">BO95DRAFT_5778</name>
</gene>
<sequence length="69" mass="8041">MPEHNRLCLCYIWFVLSMFVHGESIAITKDILLWVLGAISSSHISTNLYRRYYSVPRLDNWLHCTISVG</sequence>
<accession>A0ACD1GQU0</accession>
<proteinExistence type="predicted"/>
<evidence type="ECO:0000313" key="1">
    <source>
        <dbReference type="EMBL" id="RAH51550.1"/>
    </source>
</evidence>
<organism evidence="1 2">
    <name type="scientific">Aspergillus brunneoviolaceus CBS 621.78</name>
    <dbReference type="NCBI Taxonomy" id="1450534"/>
    <lineage>
        <taxon>Eukaryota</taxon>
        <taxon>Fungi</taxon>
        <taxon>Dikarya</taxon>
        <taxon>Ascomycota</taxon>
        <taxon>Pezizomycotina</taxon>
        <taxon>Eurotiomycetes</taxon>
        <taxon>Eurotiomycetidae</taxon>
        <taxon>Eurotiales</taxon>
        <taxon>Aspergillaceae</taxon>
        <taxon>Aspergillus</taxon>
        <taxon>Aspergillus subgen. Circumdati</taxon>
    </lineage>
</organism>